<dbReference type="EMBL" id="BMKP01000006">
    <property type="protein sequence ID" value="GGF17406.1"/>
    <property type="molecule type" value="Genomic_DNA"/>
</dbReference>
<comment type="caution">
    <text evidence="1">The sequence shown here is derived from an EMBL/GenBank/DDBJ whole genome shotgun (WGS) entry which is preliminary data.</text>
</comment>
<evidence type="ECO:0000313" key="1">
    <source>
        <dbReference type="EMBL" id="GGF17406.1"/>
    </source>
</evidence>
<dbReference type="Proteomes" id="UP000655016">
    <property type="component" value="Unassembled WGS sequence"/>
</dbReference>
<accession>A0ABQ1UG93</accession>
<reference evidence="2" key="1">
    <citation type="journal article" date="2019" name="Int. J. Syst. Evol. Microbiol.">
        <title>The Global Catalogue of Microorganisms (GCM) 10K type strain sequencing project: providing services to taxonomists for standard genome sequencing and annotation.</title>
        <authorList>
            <consortium name="The Broad Institute Genomics Platform"/>
            <consortium name="The Broad Institute Genome Sequencing Center for Infectious Disease"/>
            <person name="Wu L."/>
            <person name="Ma J."/>
        </authorList>
    </citation>
    <scope>NUCLEOTIDE SEQUENCE [LARGE SCALE GENOMIC DNA]</scope>
    <source>
        <strain evidence="2">CGMCC 1.16060</strain>
    </source>
</reference>
<evidence type="ECO:0000313" key="2">
    <source>
        <dbReference type="Proteomes" id="UP000655016"/>
    </source>
</evidence>
<keyword evidence="2" id="KW-1185">Reference proteome</keyword>
<dbReference type="PROSITE" id="PS51257">
    <property type="entry name" value="PROKAR_LIPOPROTEIN"/>
    <property type="match status" value="1"/>
</dbReference>
<proteinExistence type="predicted"/>
<organism evidence="1 2">
    <name type="scientific">Flavobacterium limi</name>
    <dbReference type="NCBI Taxonomy" id="2045105"/>
    <lineage>
        <taxon>Bacteria</taxon>
        <taxon>Pseudomonadati</taxon>
        <taxon>Bacteroidota</taxon>
        <taxon>Flavobacteriia</taxon>
        <taxon>Flavobacteriales</taxon>
        <taxon>Flavobacteriaceae</taxon>
        <taxon>Flavobacterium</taxon>
    </lineage>
</organism>
<evidence type="ECO:0008006" key="3">
    <source>
        <dbReference type="Google" id="ProtNLM"/>
    </source>
</evidence>
<gene>
    <name evidence="1" type="ORF">GCM10011518_28510</name>
</gene>
<sequence>MKFNFLKSIALLGITSISVISCQNDDEGDKTNKNIDFTTKSKVPAFVLAQPGFENLQISTLISTTDILPESPSFIYAGQPDGAGFMKNPNGDGYIMITNHEIIQSVSRVYFDKTLKPLKGDYIVDAVGGQTRLCSATLATPEIHGFGPIFLTAGESGQESMVHGINPLSMATDKNRKDRVLPALGKASMENAVPLTKEAYPGKSVIIMGEDQLYETSHASAGQVIMYVSTVGDLNNGKLYALKRNDNVQVETTMTVGNSFDVSFVEIPNAKNITGAEINTAVNNLKAIRFSRVEDIDYRKGSAKNNREVYFTATGQSTDKVNPVEGYTMWGRVYKLVLDEKDPLKGKLELAVEGDSTPGTGVINPDNLCVTENYVYIQEDGDSFYPAAKHDSYIWQYNIASKTNKPWLTMNHKRTDATWNTAYNQSGEMRFGSWEYGAMEDISDVIGVPNTFIVNIHPHTWRKDAFKDADGSGINMGATGSAQSQLEGGQTVIIRNVQR</sequence>
<protein>
    <recommendedName>
        <fullName evidence="3">DUF839 domain-containing protein</fullName>
    </recommendedName>
</protein>
<dbReference type="RefSeq" id="WP_163395003.1">
    <property type="nucleotide sequence ID" value="NZ_BMKP01000006.1"/>
</dbReference>
<name>A0ABQ1UG93_9FLAO</name>